<sequence length="428" mass="50027">MVRITTLSESFHSKEGNKNEGKSEESYVSFNADWTMMLELSPDVFQTLQTIFHKSFVSNFPSDESFTWRSMVNRIYNRPKGTKIEWNKPKRISSCGRKTLIKWVNDQLQTKLLDIGELSSGVHYCFLLDILAPNIIHKKKIKFEKKAEAYDYNFKLLEKAFYELKIDKLIPKKIKDKNLKEILIFTNWLKSFFEANLNDDLREEFLTNNQVYSSSILSDAYESDTDMLERHDLENSKSKSKAHSQSSVLMPPLNTALIKYGHGDTSEIRYLKTQNRIKHGFETEKCHSTIDPQTTPNFLPRLIKPKRVGMYGRKTLINWIRRTLAVDINDLNQLSDGIVFCLIMNYLDPIVLPRYKIKSKSDASGFLQNYRLLQAAFIHHKIDKVIRVNKLIACNMKEILMFTNWLKAFLEYNLNRNEVKSSDSTEDR</sequence>
<dbReference type="GO" id="GO:0008017">
    <property type="term" value="F:microtubule binding"/>
    <property type="evidence" value="ECO:0007669"/>
    <property type="project" value="InterPro"/>
</dbReference>
<dbReference type="InterPro" id="IPR001715">
    <property type="entry name" value="CH_dom"/>
</dbReference>
<dbReference type="SUPFAM" id="SSF47576">
    <property type="entry name" value="Calponin-homology domain, CH-domain"/>
    <property type="match status" value="2"/>
</dbReference>
<reference evidence="3" key="1">
    <citation type="submission" date="2015-07" db="EMBL/GenBank/DDBJ databases">
        <title>MeaNS - Measles Nucleotide Surveillance Program.</title>
        <authorList>
            <person name="Tran T."/>
            <person name="Druce J."/>
        </authorList>
    </citation>
    <scope>NUCLEOTIDE SEQUENCE</scope>
    <source>
        <strain evidence="3">UCB-OBI-ISO-001</strain>
        <tissue evidence="3">Gonad</tissue>
    </source>
</reference>
<dbReference type="InterPro" id="IPR027328">
    <property type="entry name" value="MAPRE"/>
</dbReference>
<gene>
    <name evidence="3" type="ORF">OCBIM_22035549mg</name>
</gene>
<dbReference type="Pfam" id="PF00307">
    <property type="entry name" value="CH"/>
    <property type="match status" value="2"/>
</dbReference>
<protein>
    <recommendedName>
        <fullName evidence="2">Calponin-homology (CH) domain-containing protein</fullName>
    </recommendedName>
</protein>
<dbReference type="Gene3D" id="1.10.418.10">
    <property type="entry name" value="Calponin-like domain"/>
    <property type="match status" value="2"/>
</dbReference>
<dbReference type="PANTHER" id="PTHR10623">
    <property type="entry name" value="MICROTUBULE-ASSOCIATED PROTEIN RP/EB FAMILY MEMBER"/>
    <property type="match status" value="1"/>
</dbReference>
<name>A0A0L8IH11_OCTBM</name>
<feature type="compositionally biased region" description="Polar residues" evidence="1">
    <location>
        <begin position="1"/>
        <end position="10"/>
    </location>
</feature>
<evidence type="ECO:0000259" key="2">
    <source>
        <dbReference type="PROSITE" id="PS50021"/>
    </source>
</evidence>
<proteinExistence type="predicted"/>
<feature type="domain" description="Calponin-homology (CH)" evidence="2">
    <location>
        <begin position="310"/>
        <end position="411"/>
    </location>
</feature>
<evidence type="ECO:0000256" key="1">
    <source>
        <dbReference type="SAM" id="MobiDB-lite"/>
    </source>
</evidence>
<dbReference type="PROSITE" id="PS50021">
    <property type="entry name" value="CH"/>
    <property type="match status" value="2"/>
</dbReference>
<dbReference type="STRING" id="37653.A0A0L8IH11"/>
<feature type="region of interest" description="Disordered" evidence="1">
    <location>
        <begin position="1"/>
        <end position="22"/>
    </location>
</feature>
<feature type="domain" description="Calponin-homology (CH)" evidence="2">
    <location>
        <begin position="94"/>
        <end position="194"/>
    </location>
</feature>
<dbReference type="EMBL" id="KQ415751">
    <property type="protein sequence ID" value="KOG00738.1"/>
    <property type="molecule type" value="Genomic_DNA"/>
</dbReference>
<dbReference type="AlphaFoldDB" id="A0A0L8IH11"/>
<feature type="compositionally biased region" description="Basic and acidic residues" evidence="1">
    <location>
        <begin position="11"/>
        <end position="22"/>
    </location>
</feature>
<organism evidence="3">
    <name type="scientific">Octopus bimaculoides</name>
    <name type="common">California two-spotted octopus</name>
    <dbReference type="NCBI Taxonomy" id="37653"/>
    <lineage>
        <taxon>Eukaryota</taxon>
        <taxon>Metazoa</taxon>
        <taxon>Spiralia</taxon>
        <taxon>Lophotrochozoa</taxon>
        <taxon>Mollusca</taxon>
        <taxon>Cephalopoda</taxon>
        <taxon>Coleoidea</taxon>
        <taxon>Octopodiformes</taxon>
        <taxon>Octopoda</taxon>
        <taxon>Incirrata</taxon>
        <taxon>Octopodidae</taxon>
        <taxon>Octopus</taxon>
    </lineage>
</organism>
<dbReference type="InterPro" id="IPR036872">
    <property type="entry name" value="CH_dom_sf"/>
</dbReference>
<accession>A0A0L8IH11</accession>
<evidence type="ECO:0000313" key="3">
    <source>
        <dbReference type="EMBL" id="KOG00738.1"/>
    </source>
</evidence>